<dbReference type="EMBL" id="MWIP01000001">
    <property type="protein sequence ID" value="KAF1688098.1"/>
    <property type="molecule type" value="Genomic_DNA"/>
</dbReference>
<evidence type="ECO:0000313" key="5">
    <source>
        <dbReference type="Proteomes" id="UP000462066"/>
    </source>
</evidence>
<dbReference type="RefSeq" id="WP_162309655.1">
    <property type="nucleotide sequence ID" value="NZ_JACHGU010000003.1"/>
</dbReference>
<feature type="domain" description="Carbohydrate esterase 2 N-terminal" evidence="3">
    <location>
        <begin position="46"/>
        <end position="149"/>
    </location>
</feature>
<dbReference type="Proteomes" id="UP000462066">
    <property type="component" value="Unassembled WGS sequence"/>
</dbReference>
<feature type="domain" description="SGNH hydrolase-type esterase" evidence="2">
    <location>
        <begin position="157"/>
        <end position="338"/>
    </location>
</feature>
<dbReference type="Gene3D" id="3.40.50.1110">
    <property type="entry name" value="SGNH hydrolase"/>
    <property type="match status" value="1"/>
</dbReference>
<proteinExistence type="predicted"/>
<accession>A0A7V8K8S6</accession>
<keyword evidence="1" id="KW-0732">Signal</keyword>
<dbReference type="InterPro" id="IPR037461">
    <property type="entry name" value="CtCE2-like_dom"/>
</dbReference>
<evidence type="ECO:0000259" key="2">
    <source>
        <dbReference type="Pfam" id="PF13472"/>
    </source>
</evidence>
<dbReference type="InterPro" id="IPR036514">
    <property type="entry name" value="SGNH_hydro_sf"/>
</dbReference>
<keyword evidence="5" id="KW-1185">Reference proteome</keyword>
<protein>
    <recommendedName>
        <fullName evidence="6">GDSL family lipase</fullName>
    </recommendedName>
</protein>
<evidence type="ECO:0008006" key="6">
    <source>
        <dbReference type="Google" id="ProtNLM"/>
    </source>
</evidence>
<dbReference type="InterPro" id="IPR013830">
    <property type="entry name" value="SGNH_hydro"/>
</dbReference>
<dbReference type="Gene3D" id="2.60.120.260">
    <property type="entry name" value="Galactose-binding domain-like"/>
    <property type="match status" value="1"/>
</dbReference>
<feature type="chain" id="PRO_5031133374" description="GDSL family lipase" evidence="1">
    <location>
        <begin position="23"/>
        <end position="386"/>
    </location>
</feature>
<gene>
    <name evidence="4" type="ORF">B1992_01355</name>
</gene>
<dbReference type="PANTHER" id="PTHR37834">
    <property type="entry name" value="GDSL-LIKE LIPASE/ACYLHYDROLASE DOMAIN PROTEIN (AFU_ORTHOLOGUE AFUA_2G00620)"/>
    <property type="match status" value="1"/>
</dbReference>
<dbReference type="Pfam" id="PF13472">
    <property type="entry name" value="Lipase_GDSL_2"/>
    <property type="match status" value="1"/>
</dbReference>
<dbReference type="PANTHER" id="PTHR37834:SF2">
    <property type="entry name" value="ESTERASE, SGNH HYDROLASE-TYPE"/>
    <property type="match status" value="1"/>
</dbReference>
<feature type="signal peptide" evidence="1">
    <location>
        <begin position="1"/>
        <end position="22"/>
    </location>
</feature>
<name>A0A7V8K8S6_9GAMM</name>
<organism evidence="4 5">
    <name type="scientific">Pseudoxanthomonas broegbernensis</name>
    <dbReference type="NCBI Taxonomy" id="83619"/>
    <lineage>
        <taxon>Bacteria</taxon>
        <taxon>Pseudomonadati</taxon>
        <taxon>Pseudomonadota</taxon>
        <taxon>Gammaproteobacteria</taxon>
        <taxon>Lysobacterales</taxon>
        <taxon>Lysobacteraceae</taxon>
        <taxon>Pseudoxanthomonas</taxon>
    </lineage>
</organism>
<sequence>MKTLVHATALAACLLWSTAAPAASPTVSRIDAPPPGAVPAPMASGGRVVLDEAGGVKRAAFQWPGAYFETAFHGDGIVFEIGPGQVIVHVEADGRLVQTLVEPAGAYRIAGLGRGEHTVRIDVATESQAGANRFDGFLLPAGATARPLPARAHRIEFIGDSHTVGYGNTSASRDCSQADVWASTDTTRAFAPRVAGHYDADYRVHAISGRGVVRNYDGASGDTLPQAYPYVLFDRSAANDDAWQPEVVVIALGTNDFSTPLRPGEKWETRQALHADYQRTYAGFVRALRARYPRAHFVLWATDLADGEIIAQAAEATALLHRSGETRVSFLPVRGLAMEGCHWHPSVADDRRIADLLIRHIDDLPLSPWRESSAGDQVQSAMPSRR</sequence>
<dbReference type="AlphaFoldDB" id="A0A7V8K8S6"/>
<dbReference type="GO" id="GO:0052689">
    <property type="term" value="F:carboxylic ester hydrolase activity"/>
    <property type="evidence" value="ECO:0007669"/>
    <property type="project" value="InterPro"/>
</dbReference>
<evidence type="ECO:0000313" key="4">
    <source>
        <dbReference type="EMBL" id="KAF1688098.1"/>
    </source>
</evidence>
<evidence type="ECO:0000256" key="1">
    <source>
        <dbReference type="SAM" id="SignalP"/>
    </source>
</evidence>
<dbReference type="CDD" id="cd01831">
    <property type="entry name" value="Endoglucanase_E_like"/>
    <property type="match status" value="1"/>
</dbReference>
<dbReference type="SUPFAM" id="SSF52266">
    <property type="entry name" value="SGNH hydrolase"/>
    <property type="match status" value="1"/>
</dbReference>
<dbReference type="InterPro" id="IPR040794">
    <property type="entry name" value="CE2_N"/>
</dbReference>
<dbReference type="InterPro" id="IPR052762">
    <property type="entry name" value="PCW_deacetylase/CE"/>
</dbReference>
<evidence type="ECO:0000259" key="3">
    <source>
        <dbReference type="Pfam" id="PF17996"/>
    </source>
</evidence>
<reference evidence="4 5" key="1">
    <citation type="submission" date="2017-10" db="EMBL/GenBank/DDBJ databases">
        <title>Whole genome sequencing of Pseudoxanthomonas broegbernensis DSM 12573(T).</title>
        <authorList>
            <person name="Kumar S."/>
            <person name="Bansal K."/>
            <person name="Kaur A."/>
            <person name="Patil P."/>
            <person name="Sharma S."/>
            <person name="Patil P.B."/>
        </authorList>
    </citation>
    <scope>NUCLEOTIDE SEQUENCE [LARGE SCALE GENOMIC DNA]</scope>
    <source>
        <strain evidence="4 5">DSM 12573</strain>
    </source>
</reference>
<comment type="caution">
    <text evidence="4">The sequence shown here is derived from an EMBL/GenBank/DDBJ whole genome shotgun (WGS) entry which is preliminary data.</text>
</comment>
<dbReference type="Pfam" id="PF17996">
    <property type="entry name" value="CE2_N"/>
    <property type="match status" value="1"/>
</dbReference>